<accession>A0ABQ6JXN0</accession>
<dbReference type="Gene3D" id="1.10.260.40">
    <property type="entry name" value="lambda repressor-like DNA-binding domains"/>
    <property type="match status" value="1"/>
</dbReference>
<dbReference type="InterPro" id="IPR010982">
    <property type="entry name" value="Lambda_DNA-bd_dom_sf"/>
</dbReference>
<evidence type="ECO:0000259" key="1">
    <source>
        <dbReference type="PROSITE" id="PS50943"/>
    </source>
</evidence>
<comment type="caution">
    <text evidence="2">The sequence shown here is derived from an EMBL/GenBank/DDBJ whole genome shotgun (WGS) entry which is preliminary data.</text>
</comment>
<proteinExistence type="predicted"/>
<dbReference type="EMBL" id="BSVA01000001">
    <property type="protein sequence ID" value="GMA92004.1"/>
    <property type="molecule type" value="Genomic_DNA"/>
</dbReference>
<gene>
    <name evidence="2" type="ORF">GCM10025869_25330</name>
</gene>
<dbReference type="Pfam" id="PF01381">
    <property type="entry name" value="HTH_3"/>
    <property type="match status" value="1"/>
</dbReference>
<reference evidence="3" key="1">
    <citation type="journal article" date="2019" name="Int. J. Syst. Evol. Microbiol.">
        <title>The Global Catalogue of Microorganisms (GCM) 10K type strain sequencing project: providing services to taxonomists for standard genome sequencing and annotation.</title>
        <authorList>
            <consortium name="The Broad Institute Genomics Platform"/>
            <consortium name="The Broad Institute Genome Sequencing Center for Infectious Disease"/>
            <person name="Wu L."/>
            <person name="Ma J."/>
        </authorList>
    </citation>
    <scope>NUCLEOTIDE SEQUENCE [LARGE SCALE GENOMIC DNA]</scope>
    <source>
        <strain evidence="3">NBRC 108755</strain>
    </source>
</reference>
<feature type="domain" description="HTH cro/C1-type" evidence="1">
    <location>
        <begin position="17"/>
        <end position="71"/>
    </location>
</feature>
<dbReference type="CDD" id="cd00093">
    <property type="entry name" value="HTH_XRE"/>
    <property type="match status" value="1"/>
</dbReference>
<dbReference type="Proteomes" id="UP001157069">
    <property type="component" value="Unassembled WGS sequence"/>
</dbReference>
<dbReference type="InterPro" id="IPR001387">
    <property type="entry name" value="Cro/C1-type_HTH"/>
</dbReference>
<dbReference type="PROSITE" id="PS50943">
    <property type="entry name" value="HTH_CROC1"/>
    <property type="match status" value="1"/>
</dbReference>
<dbReference type="RefSeq" id="WP_284300606.1">
    <property type="nucleotide sequence ID" value="NZ_BSVA01000001.1"/>
</dbReference>
<dbReference type="SUPFAM" id="SSF47413">
    <property type="entry name" value="lambda repressor-like DNA-binding domains"/>
    <property type="match status" value="1"/>
</dbReference>
<sequence>MPVSDPSNASRIVGERLKTARLELGVSQMDLAYLAGMNVANYGKIERGIGNPTLDSLVRLAGVMGLDPGTLVAGLGLSDLPPVKSSYTVAEFLREKQRKAH</sequence>
<organism evidence="2 3">
    <name type="scientific">Homoserinibacter gongjuensis</name>
    <dbReference type="NCBI Taxonomy" id="1162968"/>
    <lineage>
        <taxon>Bacteria</taxon>
        <taxon>Bacillati</taxon>
        <taxon>Actinomycetota</taxon>
        <taxon>Actinomycetes</taxon>
        <taxon>Micrococcales</taxon>
        <taxon>Microbacteriaceae</taxon>
        <taxon>Homoserinibacter</taxon>
    </lineage>
</organism>
<dbReference type="SMART" id="SM00530">
    <property type="entry name" value="HTH_XRE"/>
    <property type="match status" value="1"/>
</dbReference>
<protein>
    <recommendedName>
        <fullName evidence="1">HTH cro/C1-type domain-containing protein</fullName>
    </recommendedName>
</protein>
<keyword evidence="3" id="KW-1185">Reference proteome</keyword>
<evidence type="ECO:0000313" key="2">
    <source>
        <dbReference type="EMBL" id="GMA92004.1"/>
    </source>
</evidence>
<name>A0ABQ6JXN0_9MICO</name>
<evidence type="ECO:0000313" key="3">
    <source>
        <dbReference type="Proteomes" id="UP001157069"/>
    </source>
</evidence>